<feature type="region of interest" description="Disordered" evidence="1">
    <location>
        <begin position="76"/>
        <end position="98"/>
    </location>
</feature>
<dbReference type="EMBL" id="JARJCN010000075">
    <property type="protein sequence ID" value="KAJ7077138.1"/>
    <property type="molecule type" value="Genomic_DNA"/>
</dbReference>
<comment type="caution">
    <text evidence="2">The sequence shown here is derived from an EMBL/GenBank/DDBJ whole genome shotgun (WGS) entry which is preliminary data.</text>
</comment>
<dbReference type="AlphaFoldDB" id="A0AAD6TUW2"/>
<feature type="compositionally biased region" description="Basic residues" evidence="1">
    <location>
        <begin position="84"/>
        <end position="93"/>
    </location>
</feature>
<gene>
    <name evidence="2" type="ORF">B0H15DRAFT_862489</name>
</gene>
<protein>
    <submittedName>
        <fullName evidence="2">Uncharacterized protein</fullName>
    </submittedName>
</protein>
<sequence>MASRRSVRPTVLGLSVLTFQGSTRCPNIRYQLIERGAGWRTLFFGRRSRMRTHPAPSVSGAGLDLVRQATGAIRPAHLDPNRREPRRTRHSRYVRPPAHCRPEPSALGYAKARSNRQAFMLAKFAHEPLTLNCEELTLTQPHHWQSGTAMIGPSINLFL</sequence>
<name>A0AAD6TUW2_9AGAR</name>
<keyword evidence="3" id="KW-1185">Reference proteome</keyword>
<accession>A0AAD6TUW2</accession>
<evidence type="ECO:0000313" key="3">
    <source>
        <dbReference type="Proteomes" id="UP001222325"/>
    </source>
</evidence>
<proteinExistence type="predicted"/>
<evidence type="ECO:0000313" key="2">
    <source>
        <dbReference type="EMBL" id="KAJ7077138.1"/>
    </source>
</evidence>
<dbReference type="Proteomes" id="UP001222325">
    <property type="component" value="Unassembled WGS sequence"/>
</dbReference>
<evidence type="ECO:0000256" key="1">
    <source>
        <dbReference type="SAM" id="MobiDB-lite"/>
    </source>
</evidence>
<reference evidence="2" key="1">
    <citation type="submission" date="2023-03" db="EMBL/GenBank/DDBJ databases">
        <title>Massive genome expansion in bonnet fungi (Mycena s.s.) driven by repeated elements and novel gene families across ecological guilds.</title>
        <authorList>
            <consortium name="Lawrence Berkeley National Laboratory"/>
            <person name="Harder C.B."/>
            <person name="Miyauchi S."/>
            <person name="Viragh M."/>
            <person name="Kuo A."/>
            <person name="Thoen E."/>
            <person name="Andreopoulos B."/>
            <person name="Lu D."/>
            <person name="Skrede I."/>
            <person name="Drula E."/>
            <person name="Henrissat B."/>
            <person name="Morin E."/>
            <person name="Kohler A."/>
            <person name="Barry K."/>
            <person name="LaButti K."/>
            <person name="Morin E."/>
            <person name="Salamov A."/>
            <person name="Lipzen A."/>
            <person name="Mereny Z."/>
            <person name="Hegedus B."/>
            <person name="Baldrian P."/>
            <person name="Stursova M."/>
            <person name="Weitz H."/>
            <person name="Taylor A."/>
            <person name="Grigoriev I.V."/>
            <person name="Nagy L.G."/>
            <person name="Martin F."/>
            <person name="Kauserud H."/>
        </authorList>
    </citation>
    <scope>NUCLEOTIDE SEQUENCE</scope>
    <source>
        <strain evidence="2">CBHHK173m</strain>
    </source>
</reference>
<organism evidence="2 3">
    <name type="scientific">Mycena belliarum</name>
    <dbReference type="NCBI Taxonomy" id="1033014"/>
    <lineage>
        <taxon>Eukaryota</taxon>
        <taxon>Fungi</taxon>
        <taxon>Dikarya</taxon>
        <taxon>Basidiomycota</taxon>
        <taxon>Agaricomycotina</taxon>
        <taxon>Agaricomycetes</taxon>
        <taxon>Agaricomycetidae</taxon>
        <taxon>Agaricales</taxon>
        <taxon>Marasmiineae</taxon>
        <taxon>Mycenaceae</taxon>
        <taxon>Mycena</taxon>
    </lineage>
</organism>